<dbReference type="GO" id="GO:0005634">
    <property type="term" value="C:nucleus"/>
    <property type="evidence" value="ECO:0007669"/>
    <property type="project" value="UniProtKB-SubCell"/>
</dbReference>
<evidence type="ECO:0000256" key="6">
    <source>
        <dbReference type="SAM" id="MobiDB-lite"/>
    </source>
</evidence>
<reference evidence="9 10" key="1">
    <citation type="submission" date="2023-10" db="EMBL/GenBank/DDBJ databases">
        <authorList>
            <person name="Maclean D."/>
            <person name="Macfadyen A."/>
        </authorList>
    </citation>
    <scope>NUCLEOTIDE SEQUENCE [LARGE SCALE GENOMIC DNA]</scope>
</reference>
<evidence type="ECO:0000256" key="5">
    <source>
        <dbReference type="SAM" id="Coils"/>
    </source>
</evidence>
<feature type="compositionally biased region" description="Basic and acidic residues" evidence="6">
    <location>
        <begin position="99"/>
        <end position="112"/>
    </location>
</feature>
<feature type="compositionally biased region" description="Basic and acidic residues" evidence="6">
    <location>
        <begin position="18"/>
        <end position="37"/>
    </location>
</feature>
<dbReference type="SMART" id="SM00468">
    <property type="entry name" value="PreSET"/>
    <property type="match status" value="1"/>
</dbReference>
<feature type="region of interest" description="Disordered" evidence="6">
    <location>
        <begin position="748"/>
        <end position="768"/>
    </location>
</feature>
<evidence type="ECO:0000256" key="3">
    <source>
        <dbReference type="ARBA" id="ARBA00023242"/>
    </source>
</evidence>
<evidence type="ECO:0000256" key="4">
    <source>
        <dbReference type="PROSITE-ProRule" id="PRU00358"/>
    </source>
</evidence>
<protein>
    <submittedName>
        <fullName evidence="9">Uncharacterized protein</fullName>
    </submittedName>
</protein>
<feature type="domain" description="YDG" evidence="8">
    <location>
        <begin position="392"/>
        <end position="524"/>
    </location>
</feature>
<evidence type="ECO:0000313" key="10">
    <source>
        <dbReference type="Proteomes" id="UP001314263"/>
    </source>
</evidence>
<feature type="region of interest" description="Disordered" evidence="6">
    <location>
        <begin position="1"/>
        <end position="167"/>
    </location>
</feature>
<feature type="compositionally biased region" description="Low complexity" evidence="6">
    <location>
        <begin position="202"/>
        <end position="222"/>
    </location>
</feature>
<keyword evidence="2" id="KW-0158">Chromosome</keyword>
<dbReference type="InterPro" id="IPR007728">
    <property type="entry name" value="Pre-SET_dom"/>
</dbReference>
<feature type="compositionally biased region" description="Basic residues" evidence="6">
    <location>
        <begin position="259"/>
        <end position="269"/>
    </location>
</feature>
<dbReference type="PANTHER" id="PTHR45660">
    <property type="entry name" value="HISTONE-LYSINE N-METHYLTRANSFERASE SETMAR"/>
    <property type="match status" value="1"/>
</dbReference>
<dbReference type="Pfam" id="PF02182">
    <property type="entry name" value="SAD_SRA"/>
    <property type="match status" value="1"/>
</dbReference>
<dbReference type="InterPro" id="IPR046341">
    <property type="entry name" value="SET_dom_sf"/>
</dbReference>
<feature type="coiled-coil region" evidence="5">
    <location>
        <begin position="347"/>
        <end position="374"/>
    </location>
</feature>
<dbReference type="InterPro" id="IPR001214">
    <property type="entry name" value="SET_dom"/>
</dbReference>
<dbReference type="Pfam" id="PF00856">
    <property type="entry name" value="SET"/>
    <property type="match status" value="1"/>
</dbReference>
<dbReference type="GO" id="GO:0042054">
    <property type="term" value="F:histone methyltransferase activity"/>
    <property type="evidence" value="ECO:0007669"/>
    <property type="project" value="InterPro"/>
</dbReference>
<evidence type="ECO:0000259" key="7">
    <source>
        <dbReference type="PROSITE" id="PS50280"/>
    </source>
</evidence>
<dbReference type="Proteomes" id="UP001314263">
    <property type="component" value="Unassembled WGS sequence"/>
</dbReference>
<evidence type="ECO:0000313" key="9">
    <source>
        <dbReference type="EMBL" id="CAK0784564.1"/>
    </source>
</evidence>
<evidence type="ECO:0000256" key="2">
    <source>
        <dbReference type="ARBA" id="ARBA00022454"/>
    </source>
</evidence>
<dbReference type="InterPro" id="IPR015947">
    <property type="entry name" value="PUA-like_sf"/>
</dbReference>
<feature type="domain" description="SET" evidence="7">
    <location>
        <begin position="684"/>
        <end position="836"/>
    </location>
</feature>
<keyword evidence="3 4" id="KW-0539">Nucleus</keyword>
<dbReference type="EMBL" id="CAUYUE010000010">
    <property type="protein sequence ID" value="CAK0784564.1"/>
    <property type="molecule type" value="Genomic_DNA"/>
</dbReference>
<comment type="subcellular location">
    <subcellularLocation>
        <location evidence="1">Chromosome</location>
    </subcellularLocation>
    <subcellularLocation>
        <location evidence="4">Nucleus</location>
    </subcellularLocation>
</comment>
<dbReference type="PROSITE" id="PS50280">
    <property type="entry name" value="SET"/>
    <property type="match status" value="1"/>
</dbReference>
<dbReference type="GO" id="GO:0003690">
    <property type="term" value="F:double-stranded DNA binding"/>
    <property type="evidence" value="ECO:0007669"/>
    <property type="project" value="TreeGrafter"/>
</dbReference>
<evidence type="ECO:0000259" key="8">
    <source>
        <dbReference type="PROSITE" id="PS51015"/>
    </source>
</evidence>
<dbReference type="InterPro" id="IPR051357">
    <property type="entry name" value="H3K9_HMTase_SUVAR3-9"/>
</dbReference>
<gene>
    <name evidence="9" type="ORF">CVIRNUC_007768</name>
</gene>
<dbReference type="Gene3D" id="2.30.280.10">
    <property type="entry name" value="SRA-YDG"/>
    <property type="match status" value="1"/>
</dbReference>
<dbReference type="SMART" id="SM00317">
    <property type="entry name" value="SET"/>
    <property type="match status" value="1"/>
</dbReference>
<accession>A0AAV1IEX8</accession>
<feature type="compositionally biased region" description="Basic residues" evidence="6">
    <location>
        <begin position="236"/>
        <end position="249"/>
    </location>
</feature>
<sequence>MNDRSHPASMALPAKIPLKRDEGDRYEGYLKQTDTEARQPSTRTYEFERFHEGKIAAPARRLERSVAEDTKGNGQAGDGGGSKRTAGEAGLGMPSSSIGREEHDHTEPRHASQDGSDGPTPKRARVEAPDTPAEGGTARLALPAPQVWEPNSSSAAPQAPALHSGAAASEVDLQAAQQVIGNILLDCRQSGGASQAANPEKAVQAEAAGPAGADQGAAGGAAESRPGSMGNGGQRRVGRTLKTARKTHALPRMAGAPKPKPKPGRKPGSGHKLANSAPKAKARKPNQLPLSRSKAGGEASGGSDAAEASASQEAVAEVLNGPSEETIAQANLKYKLTTPHQLTSEEVERGQEVLKRYRARCAELKAEGQRKEDMRAFKEMKEELETPLQTVGHVPGFRAGDSFRCKGELAIVGIHCNIAGGIYFGQLNPCFAIVLSGGYKDDEDAGAEILYTGMGGQKDGRQVEDQSWTKGNMCLKISFEQAAPVRVCRGSGVEKTYDGLYRITRAWREEGKDGFLICRFCMVPILGHSHVSEKVLAKPEKVSRNQRAAHNVEEDSARVRRQVRTLTEAAKDRPGYICADISEGVEAVPIPVFNRRTDDAVPLLKYIRRNVIKTDAAREVNEQARQCFEHTTCGRTKMGNTAYVGSTGILKRDYINCTSIYECVNACTDRLCAQNKVVTQGITAPLEVFHTGDRGWGLRCARDLRQGEFVCEYAGEVITTTEAEQLDVEQDEDKYLYDMTDFSGKLKANRNPEFHQQPAPAVPPDREDPSKRTMLFLTIDARTKGNVGRFMNHSCSGGNVLGRTVLVEGDTGLLYTIGMFAHRFVPAGTELTYDYQWDMKKLEVACSCGYKHCEGWKERCCSNDGRGIPTAEADVVAKPA</sequence>
<dbReference type="GO" id="GO:0005694">
    <property type="term" value="C:chromosome"/>
    <property type="evidence" value="ECO:0007669"/>
    <property type="project" value="UniProtKB-SubCell"/>
</dbReference>
<dbReference type="SMART" id="SM00466">
    <property type="entry name" value="SRA"/>
    <property type="match status" value="1"/>
</dbReference>
<keyword evidence="5" id="KW-0175">Coiled coil</keyword>
<dbReference type="PROSITE" id="PS51015">
    <property type="entry name" value="YDG"/>
    <property type="match status" value="1"/>
</dbReference>
<name>A0AAV1IEX8_9CHLO</name>
<dbReference type="AlphaFoldDB" id="A0AAV1IEX8"/>
<proteinExistence type="predicted"/>
<feature type="compositionally biased region" description="Basic and acidic residues" evidence="6">
    <location>
        <begin position="45"/>
        <end position="71"/>
    </location>
</feature>
<feature type="compositionally biased region" description="Low complexity" evidence="6">
    <location>
        <begin position="150"/>
        <end position="161"/>
    </location>
</feature>
<dbReference type="SUPFAM" id="SSF88697">
    <property type="entry name" value="PUA domain-like"/>
    <property type="match status" value="1"/>
</dbReference>
<dbReference type="GO" id="GO:0008270">
    <property type="term" value="F:zinc ion binding"/>
    <property type="evidence" value="ECO:0007669"/>
    <property type="project" value="InterPro"/>
</dbReference>
<dbReference type="InterPro" id="IPR036987">
    <property type="entry name" value="SRA-YDG_sf"/>
</dbReference>
<keyword evidence="10" id="KW-1185">Reference proteome</keyword>
<dbReference type="Gene3D" id="2.170.270.10">
    <property type="entry name" value="SET domain"/>
    <property type="match status" value="1"/>
</dbReference>
<dbReference type="PANTHER" id="PTHR45660:SF13">
    <property type="entry name" value="HISTONE-LYSINE N-METHYLTRANSFERASE SETMAR"/>
    <property type="match status" value="1"/>
</dbReference>
<comment type="caution">
    <text evidence="9">The sequence shown here is derived from an EMBL/GenBank/DDBJ whole genome shotgun (WGS) entry which is preliminary data.</text>
</comment>
<dbReference type="SUPFAM" id="SSF82199">
    <property type="entry name" value="SET domain"/>
    <property type="match status" value="1"/>
</dbReference>
<feature type="compositionally biased region" description="Low complexity" evidence="6">
    <location>
        <begin position="301"/>
        <end position="314"/>
    </location>
</feature>
<organism evidence="9 10">
    <name type="scientific">Coccomyxa viridis</name>
    <dbReference type="NCBI Taxonomy" id="1274662"/>
    <lineage>
        <taxon>Eukaryota</taxon>
        <taxon>Viridiplantae</taxon>
        <taxon>Chlorophyta</taxon>
        <taxon>core chlorophytes</taxon>
        <taxon>Trebouxiophyceae</taxon>
        <taxon>Trebouxiophyceae incertae sedis</taxon>
        <taxon>Coccomyxaceae</taxon>
        <taxon>Coccomyxa</taxon>
    </lineage>
</organism>
<feature type="region of interest" description="Disordered" evidence="6">
    <location>
        <begin position="190"/>
        <end position="314"/>
    </location>
</feature>
<evidence type="ECO:0000256" key="1">
    <source>
        <dbReference type="ARBA" id="ARBA00004286"/>
    </source>
</evidence>
<dbReference type="InterPro" id="IPR003105">
    <property type="entry name" value="SRA_YDG"/>
</dbReference>